<dbReference type="Gene3D" id="3.30.200.20">
    <property type="entry name" value="Phosphorylase Kinase, domain 1"/>
    <property type="match status" value="1"/>
</dbReference>
<dbReference type="FunFam" id="1.10.510.10:FF:000142">
    <property type="entry name" value="Octicosapeptide/phox/Bem1p domain kinase superfamily protein"/>
    <property type="match status" value="1"/>
</dbReference>
<dbReference type="SUPFAM" id="SSF56112">
    <property type="entry name" value="Protein kinase-like (PK-like)"/>
    <property type="match status" value="1"/>
</dbReference>
<dbReference type="SUPFAM" id="SSF54277">
    <property type="entry name" value="CAD &amp; PB1 domains"/>
    <property type="match status" value="1"/>
</dbReference>
<proteinExistence type="predicted"/>
<feature type="region of interest" description="Disordered" evidence="11">
    <location>
        <begin position="221"/>
        <end position="270"/>
    </location>
</feature>
<keyword evidence="13" id="KW-1185">Reference proteome</keyword>
<feature type="region of interest" description="Disordered" evidence="11">
    <location>
        <begin position="474"/>
        <end position="494"/>
    </location>
</feature>
<dbReference type="InterPro" id="IPR017441">
    <property type="entry name" value="Protein_kinase_ATP_BS"/>
</dbReference>
<feature type="compositionally biased region" description="Polar residues" evidence="11">
    <location>
        <begin position="261"/>
        <end position="270"/>
    </location>
</feature>
<dbReference type="SMART" id="SM00666">
    <property type="entry name" value="PB1"/>
    <property type="match status" value="1"/>
</dbReference>
<dbReference type="InterPro" id="IPR011009">
    <property type="entry name" value="Kinase-like_dom_sf"/>
</dbReference>
<dbReference type="PANTHER" id="PTHR23257">
    <property type="entry name" value="SERINE-THREONINE PROTEIN KINASE"/>
    <property type="match status" value="1"/>
</dbReference>
<evidence type="ECO:0000256" key="1">
    <source>
        <dbReference type="ARBA" id="ARBA00004496"/>
    </source>
</evidence>
<evidence type="ECO:0000256" key="10">
    <source>
        <dbReference type="PROSITE-ProRule" id="PRU10141"/>
    </source>
</evidence>
<keyword evidence="6 10" id="KW-0547">Nucleotide-binding</keyword>
<evidence type="ECO:0000256" key="6">
    <source>
        <dbReference type="ARBA" id="ARBA00022741"/>
    </source>
</evidence>
<keyword evidence="2" id="KW-0963">Cytoplasm</keyword>
<dbReference type="PROSITE" id="PS00108">
    <property type="entry name" value="PROTEIN_KINASE_ST"/>
    <property type="match status" value="1"/>
</dbReference>
<dbReference type="FunFam" id="3.10.20.90:FF:000058">
    <property type="entry name" value="Octicosapeptide/phox/Bem1p domain kinase superfamily protein"/>
    <property type="match status" value="1"/>
</dbReference>
<reference evidence="14" key="1">
    <citation type="submission" date="2025-08" db="UniProtKB">
        <authorList>
            <consortium name="RefSeq"/>
        </authorList>
    </citation>
    <scope>IDENTIFICATION</scope>
    <source>
        <tissue evidence="14">Young leaves</tissue>
    </source>
</reference>
<feature type="compositionally biased region" description="Low complexity" evidence="11">
    <location>
        <begin position="56"/>
        <end position="82"/>
    </location>
</feature>
<evidence type="ECO:0000313" key="14">
    <source>
        <dbReference type="RefSeq" id="XP_008784812.2"/>
    </source>
</evidence>
<dbReference type="Gene3D" id="1.10.510.10">
    <property type="entry name" value="Transferase(Phosphotransferase) domain 1"/>
    <property type="match status" value="1"/>
</dbReference>
<dbReference type="CDD" id="cd06410">
    <property type="entry name" value="PB1_UP2"/>
    <property type="match status" value="1"/>
</dbReference>
<evidence type="ECO:0000256" key="11">
    <source>
        <dbReference type="SAM" id="MobiDB-lite"/>
    </source>
</evidence>
<dbReference type="InterPro" id="IPR050167">
    <property type="entry name" value="Ser_Thr_protein_kinase"/>
</dbReference>
<dbReference type="CDD" id="cd13999">
    <property type="entry name" value="STKc_MAP3K-like"/>
    <property type="match status" value="1"/>
</dbReference>
<dbReference type="PROSITE" id="PS00107">
    <property type="entry name" value="PROTEIN_KINASE_ATP"/>
    <property type="match status" value="1"/>
</dbReference>
<dbReference type="OrthoDB" id="4062651at2759"/>
<evidence type="ECO:0000313" key="13">
    <source>
        <dbReference type="Proteomes" id="UP000228380"/>
    </source>
</evidence>
<protein>
    <submittedName>
        <fullName evidence="14">Uncharacterized protein LOC103703666 isoform X1</fullName>
    </submittedName>
</protein>
<evidence type="ECO:0000259" key="12">
    <source>
        <dbReference type="PROSITE" id="PS50011"/>
    </source>
</evidence>
<evidence type="ECO:0000256" key="3">
    <source>
        <dbReference type="ARBA" id="ARBA00022527"/>
    </source>
</evidence>
<evidence type="ECO:0000256" key="4">
    <source>
        <dbReference type="ARBA" id="ARBA00022553"/>
    </source>
</evidence>
<feature type="binding site" evidence="10">
    <location>
        <position position="1068"/>
    </location>
    <ligand>
        <name>ATP</name>
        <dbReference type="ChEBI" id="CHEBI:30616"/>
    </ligand>
</feature>
<keyword evidence="9" id="KW-0927">Auxin signaling pathway</keyword>
<name>A0A8B7BT87_PHODC</name>
<dbReference type="GO" id="GO:0005524">
    <property type="term" value="F:ATP binding"/>
    <property type="evidence" value="ECO:0007669"/>
    <property type="project" value="UniProtKB-UniRule"/>
</dbReference>
<dbReference type="PROSITE" id="PS50011">
    <property type="entry name" value="PROTEIN_KINASE_DOM"/>
    <property type="match status" value="1"/>
</dbReference>
<dbReference type="SMART" id="SM00220">
    <property type="entry name" value="S_TKc"/>
    <property type="match status" value="1"/>
</dbReference>
<keyword evidence="8 10" id="KW-0067">ATP-binding</keyword>
<dbReference type="GO" id="GO:0004674">
    <property type="term" value="F:protein serine/threonine kinase activity"/>
    <property type="evidence" value="ECO:0007669"/>
    <property type="project" value="UniProtKB-KW"/>
</dbReference>
<dbReference type="Pfam" id="PF00564">
    <property type="entry name" value="PB1"/>
    <property type="match status" value="1"/>
</dbReference>
<dbReference type="RefSeq" id="XP_008784812.2">
    <property type="nucleotide sequence ID" value="XM_008786590.4"/>
</dbReference>
<keyword evidence="3" id="KW-0723">Serine/threonine-protein kinase</keyword>
<dbReference type="GO" id="GO:0010928">
    <property type="term" value="P:regulation of auxin mediated signaling pathway"/>
    <property type="evidence" value="ECO:0007669"/>
    <property type="project" value="UniProtKB-ARBA"/>
</dbReference>
<evidence type="ECO:0000256" key="9">
    <source>
        <dbReference type="ARBA" id="ARBA00023294"/>
    </source>
</evidence>
<evidence type="ECO:0000256" key="2">
    <source>
        <dbReference type="ARBA" id="ARBA00022490"/>
    </source>
</evidence>
<feature type="region of interest" description="Disordered" evidence="11">
    <location>
        <begin position="26"/>
        <end position="82"/>
    </location>
</feature>
<dbReference type="GeneID" id="103703666"/>
<feature type="compositionally biased region" description="Pro residues" evidence="11">
    <location>
        <begin position="35"/>
        <end position="55"/>
    </location>
</feature>
<dbReference type="Proteomes" id="UP000228380">
    <property type="component" value="Unplaced"/>
</dbReference>
<evidence type="ECO:0000256" key="8">
    <source>
        <dbReference type="ARBA" id="ARBA00022840"/>
    </source>
</evidence>
<dbReference type="GO" id="GO:0005737">
    <property type="term" value="C:cytoplasm"/>
    <property type="evidence" value="ECO:0007669"/>
    <property type="project" value="UniProtKB-SubCell"/>
</dbReference>
<keyword evidence="7" id="KW-0418">Kinase</keyword>
<dbReference type="Gene3D" id="3.10.20.90">
    <property type="entry name" value="Phosphatidylinositol 3-kinase Catalytic Subunit, Chain A, domain 1"/>
    <property type="match status" value="1"/>
</dbReference>
<dbReference type="PANTHER" id="PTHR23257:SF797">
    <property type="entry name" value="KINASE SUPERFAMILY WITH OCTICOSAPEPTIDE_PHOX_BEM1P DOMAIN-CONTAINING PROTEIN"/>
    <property type="match status" value="1"/>
</dbReference>
<sequence length="1305" mass="140591">MDVDQNSIPKDLRSLPLNRAANPHCLASRQIFSPPSDPFPNPPPHWAPTSAPNPPSSAAAVTPPTSSPPSSSAVSAGSAEGNSYSNKKVKFLCSFGGKILLRSSDGSLRYVGGHTRIISVRKDVSFAELMSKMYEVFGGPAVVKYQLPDEDLDALISVSCPEDLVNMMEEYDKLTSASPDGSAKLRVFLFPPSESADLSANLAADDTRQGYVEAVSRVTADGGGSGSGMWRKGSVASAGSSTQNSDGTIGGEAGENANEGTSPSLLSPTVRASNVDASKSVYVGETHPAVSPDAPGLLGVNVSVPGLGVPAQNPTLVRPEQSPLAPYVPQAAYLEPHQLQYINPQQLGMMGAPQSVNLASVAMHPYAPGVSITTSPPVSQGGSLKPIQAMVEPSLERPYGRRAAQAPCDQKYKAFQPLSQLPPLPPSYLPAQNTEMYGQAVPPPLPFLALRSEDCYMCQKSLPHVHSSTLIQDCGNGSQGSTPESSPMFYSQPSEDARRQRALHSATRASGDNLVEPRAQSSAAISQLGGYGFPQIPEAQYASEKSGVQKVDNLDPMRILGNTGAIGLSGDTQASSEMLSGTPSRSHIEDRFQWWWQQQQQQSWQTLQSPQYPVKQDVITSAPGIDASAVKNGNVQAAEPVMWDYVTGHSHDYGRPIDGRMEALYLSPSKNLETNDQGKAFVHSSDAKIDGPPLAVENGCKVRPQPGENALFIGNDFVNSGFVSKGNCAKPIEHFPFTTSDATYLDNHQPAGTSQVPNIVGNHGPFPHNLGVGIEHPISNGQFLGMPAYSTGMTPAYSDNNIIPLADWKDEAIQLHSKDMPNYFAPPPIGSIPFPSLNATSHTEHVEAFQEPSSPDSLFSNQDPWKVLGGALPPRPNKVASRESLVLKDPRDENHLGKNNGSNAVALLDEGNLHRPLDSPNKDLCQEPVRLTKGSREEHIKQQLQAVAEGVAASVLQSSLPPVSGFVAHEVKESTPEFDKGEAVEDDVGSQGEVVDQKIEDIKVKQVDKINPVVQITEDIGHLQIIKNSDLEELRELGSGTFGTVYHGKWRGSDVAIKRINDRCFAGKPSEEERMRADFWNEAHKLADLHHPNVLAFYGVVLDGPGGSVATVTEYMVNGSLRQALQGNDRTLDRRKRLLIAMDVAFGMEYLHGKNIVHFDLKSDNLLVNLRDPERPICKVGDLGLSKVKCRTLISGGVRGTLPWMAPELLNGSSSCVSEKVDVFSFGIVMWELLTGEEPYADLHYGAIIGGIVSNTLRPPVPETCDPEWRKLMEQCWSAEPSERLTFTEIANRLRSMAASLSHKG</sequence>
<evidence type="ECO:0000256" key="5">
    <source>
        <dbReference type="ARBA" id="ARBA00022679"/>
    </source>
</evidence>
<dbReference type="InterPro" id="IPR008271">
    <property type="entry name" value="Ser/Thr_kinase_AS"/>
</dbReference>
<evidence type="ECO:0000256" key="7">
    <source>
        <dbReference type="ARBA" id="ARBA00022777"/>
    </source>
</evidence>
<organism evidence="13 14">
    <name type="scientific">Phoenix dactylifera</name>
    <name type="common">Date palm</name>
    <dbReference type="NCBI Taxonomy" id="42345"/>
    <lineage>
        <taxon>Eukaryota</taxon>
        <taxon>Viridiplantae</taxon>
        <taxon>Streptophyta</taxon>
        <taxon>Embryophyta</taxon>
        <taxon>Tracheophyta</taxon>
        <taxon>Spermatophyta</taxon>
        <taxon>Magnoliopsida</taxon>
        <taxon>Liliopsida</taxon>
        <taxon>Arecaceae</taxon>
        <taxon>Coryphoideae</taxon>
        <taxon>Phoeniceae</taxon>
        <taxon>Phoenix</taxon>
    </lineage>
</organism>
<accession>A0A8B7BT87</accession>
<feature type="compositionally biased region" description="Polar residues" evidence="11">
    <location>
        <begin position="237"/>
        <end position="247"/>
    </location>
</feature>
<dbReference type="InterPro" id="IPR001245">
    <property type="entry name" value="Ser-Thr/Tyr_kinase_cat_dom"/>
</dbReference>
<comment type="subcellular location">
    <subcellularLocation>
        <location evidence="1">Cytoplasm</location>
    </subcellularLocation>
</comment>
<dbReference type="PRINTS" id="PR00109">
    <property type="entry name" value="TYRKINASE"/>
</dbReference>
<dbReference type="Pfam" id="PF07714">
    <property type="entry name" value="PK_Tyr_Ser-Thr"/>
    <property type="match status" value="1"/>
</dbReference>
<dbReference type="KEGG" id="pda:103703666"/>
<dbReference type="InterPro" id="IPR000719">
    <property type="entry name" value="Prot_kinase_dom"/>
</dbReference>
<feature type="domain" description="Protein kinase" evidence="12">
    <location>
        <begin position="1031"/>
        <end position="1305"/>
    </location>
</feature>
<dbReference type="GO" id="GO:0009734">
    <property type="term" value="P:auxin-activated signaling pathway"/>
    <property type="evidence" value="ECO:0007669"/>
    <property type="project" value="UniProtKB-KW"/>
</dbReference>
<dbReference type="InterPro" id="IPR000270">
    <property type="entry name" value="PB1_dom"/>
</dbReference>
<dbReference type="FunFam" id="3.30.200.20:FF:000081">
    <property type="entry name" value="Octicosapeptide/phox/Bem1p domain kinase superfamily protein"/>
    <property type="match status" value="1"/>
</dbReference>
<keyword evidence="4" id="KW-0597">Phosphoprotein</keyword>
<keyword evidence="5" id="KW-0808">Transferase</keyword>
<gene>
    <name evidence="14" type="primary">LOC103703666</name>
</gene>